<dbReference type="InterPro" id="IPR036291">
    <property type="entry name" value="NAD(P)-bd_dom_sf"/>
</dbReference>
<dbReference type="PANTHER" id="PTHR42748">
    <property type="entry name" value="NITROGEN METABOLITE REPRESSION PROTEIN NMRA FAMILY MEMBER"/>
    <property type="match status" value="1"/>
</dbReference>
<protein>
    <recommendedName>
        <fullName evidence="3">NmrA-like domain-containing protein</fullName>
    </recommendedName>
</protein>
<proteinExistence type="inferred from homology"/>
<keyword evidence="2" id="KW-0521">NADP</keyword>
<dbReference type="SUPFAM" id="SSF51735">
    <property type="entry name" value="NAD(P)-binding Rossmann-fold domains"/>
    <property type="match status" value="1"/>
</dbReference>
<gene>
    <name evidence="4" type="ORF">IM811_015478</name>
</gene>
<dbReference type="EMBL" id="JADCTT010000006">
    <property type="protein sequence ID" value="KAF9751258.1"/>
    <property type="molecule type" value="Genomic_DNA"/>
</dbReference>
<sequence length="311" mass="33929">MSTYLVTQATGRQSQWTIRHLLAAGANVHAVVRNPETLPAILNEANVIVFKGESTDSEAIFKAAQGCKGAFLNTFPYPPGIEAQQATSVVEACKKAGVETIVASTTFDTGDKALWDNTVTKEIGLHGYYQSKALVEDIVRGAGFQAYTILRPSFIHFDYLLPSVYMNYPTLPVDGILVHSLNDGVPIAHTDAYDVGKYAAAALQDPEKFGGEEIDLANEFLTPAESGEILKKVSGKDIQARKRTELEMEEASNNVGLHKFHAWINTRDLKHGPERTKAVQAKFSIPLNSLESALQREKAALLECLANVKQA</sequence>
<evidence type="ECO:0000259" key="3">
    <source>
        <dbReference type="Pfam" id="PF05368"/>
    </source>
</evidence>
<dbReference type="Proteomes" id="UP000616885">
    <property type="component" value="Unassembled WGS sequence"/>
</dbReference>
<organism evidence="4 5">
    <name type="scientific">Bionectria ochroleuca</name>
    <name type="common">Gliocladium roseum</name>
    <dbReference type="NCBI Taxonomy" id="29856"/>
    <lineage>
        <taxon>Eukaryota</taxon>
        <taxon>Fungi</taxon>
        <taxon>Dikarya</taxon>
        <taxon>Ascomycota</taxon>
        <taxon>Pezizomycotina</taxon>
        <taxon>Sordariomycetes</taxon>
        <taxon>Hypocreomycetidae</taxon>
        <taxon>Hypocreales</taxon>
        <taxon>Bionectriaceae</taxon>
        <taxon>Clonostachys</taxon>
    </lineage>
</organism>
<evidence type="ECO:0000256" key="2">
    <source>
        <dbReference type="ARBA" id="ARBA00022857"/>
    </source>
</evidence>
<dbReference type="InterPro" id="IPR008030">
    <property type="entry name" value="NmrA-like"/>
</dbReference>
<name>A0A8H7N8S3_BIOOC</name>
<dbReference type="InterPro" id="IPR051164">
    <property type="entry name" value="NmrA-like_oxidored"/>
</dbReference>
<dbReference type="PANTHER" id="PTHR42748:SF7">
    <property type="entry name" value="NMRA LIKE REDOX SENSOR 1-RELATED"/>
    <property type="match status" value="1"/>
</dbReference>
<reference evidence="4" key="1">
    <citation type="submission" date="2020-10" db="EMBL/GenBank/DDBJ databases">
        <title>High-Quality Genome Resource of Clonostachys rosea strain S41 by Oxford Nanopore Long-Read Sequencing.</title>
        <authorList>
            <person name="Wang H."/>
        </authorList>
    </citation>
    <scope>NUCLEOTIDE SEQUENCE</scope>
    <source>
        <strain evidence="4">S41</strain>
    </source>
</reference>
<evidence type="ECO:0000256" key="1">
    <source>
        <dbReference type="ARBA" id="ARBA00006328"/>
    </source>
</evidence>
<evidence type="ECO:0000313" key="5">
    <source>
        <dbReference type="Proteomes" id="UP000616885"/>
    </source>
</evidence>
<comment type="similarity">
    <text evidence="1">Belongs to the NmrA-type oxidoreductase family.</text>
</comment>
<accession>A0A8H7N8S3</accession>
<dbReference type="Gene3D" id="3.40.50.720">
    <property type="entry name" value="NAD(P)-binding Rossmann-like Domain"/>
    <property type="match status" value="1"/>
</dbReference>
<dbReference type="Pfam" id="PF05368">
    <property type="entry name" value="NmrA"/>
    <property type="match status" value="1"/>
</dbReference>
<evidence type="ECO:0000313" key="4">
    <source>
        <dbReference type="EMBL" id="KAF9751258.1"/>
    </source>
</evidence>
<dbReference type="AlphaFoldDB" id="A0A8H7N8S3"/>
<feature type="domain" description="NmrA-like" evidence="3">
    <location>
        <begin position="3"/>
        <end position="240"/>
    </location>
</feature>
<comment type="caution">
    <text evidence="4">The sequence shown here is derived from an EMBL/GenBank/DDBJ whole genome shotgun (WGS) entry which is preliminary data.</text>
</comment>